<name>A0A9P6VUX7_RHOMI</name>
<evidence type="ECO:0000313" key="3">
    <source>
        <dbReference type="EMBL" id="KAG0655683.1"/>
    </source>
</evidence>
<sequence length="313" mass="34121">MRRLLSEAATSPTRSQEDATESDQSTAPHASPTSTISDGIAVLSARNGISAKSNSPPSLAASESFETIAPFDETLPGQTFHRTFLVDGGKWTFRAPYVPATDVFSPRWLRQFSTPIGATLPPEALCVYCSFDETIAWSTLPGARGWYDLEGMAWSDHLVVRHGISPFFRGYFAPPAVLRKSCMTSMFCMQLDDGYCRTCGEWVTAAAMWTVPEAGYGSQLTADWRMWWRHASECHADATGGVQRIPESTWTSSEIPTPSPIARRTSLSTASEASIPSSPLAGRSDDDPFWARTLVDDSGIGTSSFLTTCDISY</sequence>
<dbReference type="PANTHER" id="PTHR28125">
    <property type="entry name" value="MEIOTIC EXPRESSION UP-REGULATED PROTEIN 26"/>
    <property type="match status" value="1"/>
</dbReference>
<proteinExistence type="predicted"/>
<dbReference type="PANTHER" id="PTHR28125:SF2">
    <property type="entry name" value="MEIOTIC EXPRESSION UP-REGULATED PROTEIN 26"/>
    <property type="match status" value="1"/>
</dbReference>
<dbReference type="InterPro" id="IPR028012">
    <property type="entry name" value="Rua1_C"/>
</dbReference>
<feature type="region of interest" description="Disordered" evidence="1">
    <location>
        <begin position="247"/>
        <end position="281"/>
    </location>
</feature>
<comment type="caution">
    <text evidence="3">The sequence shown here is derived from an EMBL/GenBank/DDBJ whole genome shotgun (WGS) entry which is preliminary data.</text>
</comment>
<evidence type="ECO:0000256" key="1">
    <source>
        <dbReference type="SAM" id="MobiDB-lite"/>
    </source>
</evidence>
<evidence type="ECO:0000313" key="4">
    <source>
        <dbReference type="Proteomes" id="UP000777482"/>
    </source>
</evidence>
<organism evidence="3 4">
    <name type="scientific">Rhodotorula mucilaginosa</name>
    <name type="common">Yeast</name>
    <name type="synonym">Rhodotorula rubra</name>
    <dbReference type="NCBI Taxonomy" id="5537"/>
    <lineage>
        <taxon>Eukaryota</taxon>
        <taxon>Fungi</taxon>
        <taxon>Dikarya</taxon>
        <taxon>Basidiomycota</taxon>
        <taxon>Pucciniomycotina</taxon>
        <taxon>Microbotryomycetes</taxon>
        <taxon>Sporidiobolales</taxon>
        <taxon>Sporidiobolaceae</taxon>
        <taxon>Rhodotorula</taxon>
    </lineage>
</organism>
<keyword evidence="4" id="KW-1185">Reference proteome</keyword>
<gene>
    <name evidence="3" type="ORF">C6P46_000772</name>
</gene>
<dbReference type="AlphaFoldDB" id="A0A9P6VUX7"/>
<feature type="region of interest" description="Disordered" evidence="1">
    <location>
        <begin position="1"/>
        <end position="36"/>
    </location>
</feature>
<feature type="compositionally biased region" description="Polar residues" evidence="1">
    <location>
        <begin position="22"/>
        <end position="36"/>
    </location>
</feature>
<dbReference type="Proteomes" id="UP000777482">
    <property type="component" value="Unassembled WGS sequence"/>
</dbReference>
<feature type="domain" description="Transcription regulator Rua1 C-terminal" evidence="2">
    <location>
        <begin position="101"/>
        <end position="235"/>
    </location>
</feature>
<feature type="compositionally biased region" description="Polar residues" evidence="1">
    <location>
        <begin position="265"/>
        <end position="277"/>
    </location>
</feature>
<reference evidence="3 4" key="1">
    <citation type="submission" date="2020-11" db="EMBL/GenBank/DDBJ databases">
        <title>Kefir isolates.</title>
        <authorList>
            <person name="Marcisauskas S."/>
            <person name="Kim Y."/>
            <person name="Blasche S."/>
        </authorList>
    </citation>
    <scope>NUCLEOTIDE SEQUENCE [LARGE SCALE GENOMIC DNA]</scope>
    <source>
        <strain evidence="3 4">KR</strain>
    </source>
</reference>
<protein>
    <recommendedName>
        <fullName evidence="2">Transcription regulator Rua1 C-terminal domain-containing protein</fullName>
    </recommendedName>
</protein>
<evidence type="ECO:0000259" key="2">
    <source>
        <dbReference type="Pfam" id="PF14616"/>
    </source>
</evidence>
<dbReference type="Pfam" id="PF14616">
    <property type="entry name" value="Rua1_C"/>
    <property type="match status" value="1"/>
</dbReference>
<feature type="compositionally biased region" description="Polar residues" evidence="1">
    <location>
        <begin position="247"/>
        <end position="256"/>
    </location>
</feature>
<accession>A0A9P6VUX7</accession>
<dbReference type="OrthoDB" id="10295549at2759"/>
<dbReference type="EMBL" id="PUHQ01000114">
    <property type="protein sequence ID" value="KAG0655683.1"/>
    <property type="molecule type" value="Genomic_DNA"/>
</dbReference>